<evidence type="ECO:0000313" key="2">
    <source>
        <dbReference type="Proteomes" id="UP001175226"/>
    </source>
</evidence>
<dbReference type="Proteomes" id="UP001175226">
    <property type="component" value="Unassembled WGS sequence"/>
</dbReference>
<reference evidence="1" key="1">
    <citation type="submission" date="2023-06" db="EMBL/GenBank/DDBJ databases">
        <authorList>
            <consortium name="Lawrence Berkeley National Laboratory"/>
            <person name="Ahrendt S."/>
            <person name="Sahu N."/>
            <person name="Indic B."/>
            <person name="Wong-Bajracharya J."/>
            <person name="Merenyi Z."/>
            <person name="Ke H.-M."/>
            <person name="Monk M."/>
            <person name="Kocsube S."/>
            <person name="Drula E."/>
            <person name="Lipzen A."/>
            <person name="Balint B."/>
            <person name="Henrissat B."/>
            <person name="Andreopoulos B."/>
            <person name="Martin F.M."/>
            <person name="Harder C.B."/>
            <person name="Rigling D."/>
            <person name="Ford K.L."/>
            <person name="Foster G.D."/>
            <person name="Pangilinan J."/>
            <person name="Papanicolaou A."/>
            <person name="Barry K."/>
            <person name="LaButti K."/>
            <person name="Viragh M."/>
            <person name="Koriabine M."/>
            <person name="Yan M."/>
            <person name="Riley R."/>
            <person name="Champramary S."/>
            <person name="Plett K.L."/>
            <person name="Tsai I.J."/>
            <person name="Slot J."/>
            <person name="Sipos G."/>
            <person name="Plett J."/>
            <person name="Nagy L.G."/>
            <person name="Grigoriev I.V."/>
        </authorList>
    </citation>
    <scope>NUCLEOTIDE SEQUENCE</scope>
    <source>
        <strain evidence="1">FPL87.14</strain>
    </source>
</reference>
<name>A0AA39MDK9_9AGAR</name>
<gene>
    <name evidence="1" type="ORF">EV421DRAFT_2042262</name>
</gene>
<accession>A0AA39MDK9</accession>
<protein>
    <submittedName>
        <fullName evidence="1">Uncharacterized protein</fullName>
    </submittedName>
</protein>
<keyword evidence="2" id="KW-1185">Reference proteome</keyword>
<organism evidence="1 2">
    <name type="scientific">Armillaria borealis</name>
    <dbReference type="NCBI Taxonomy" id="47425"/>
    <lineage>
        <taxon>Eukaryota</taxon>
        <taxon>Fungi</taxon>
        <taxon>Dikarya</taxon>
        <taxon>Basidiomycota</taxon>
        <taxon>Agaricomycotina</taxon>
        <taxon>Agaricomycetes</taxon>
        <taxon>Agaricomycetidae</taxon>
        <taxon>Agaricales</taxon>
        <taxon>Marasmiineae</taxon>
        <taxon>Physalacriaceae</taxon>
        <taxon>Armillaria</taxon>
    </lineage>
</organism>
<sequence length="112" mass="12361">MLITIYATQAARVAFDLYFEDEVRNLFNALEHIVDAICNNANNSMLNCIVWSLVSDGDACNSAMLYNNEGPIGTLYYSSKSREAEFIPMNVLTAAGLSISIVQHLFIGTFQA</sequence>
<evidence type="ECO:0000313" key="1">
    <source>
        <dbReference type="EMBL" id="KAK0429933.1"/>
    </source>
</evidence>
<dbReference type="EMBL" id="JAUEPT010000187">
    <property type="protein sequence ID" value="KAK0429933.1"/>
    <property type="molecule type" value="Genomic_DNA"/>
</dbReference>
<comment type="caution">
    <text evidence="1">The sequence shown here is derived from an EMBL/GenBank/DDBJ whole genome shotgun (WGS) entry which is preliminary data.</text>
</comment>
<proteinExistence type="predicted"/>
<dbReference type="AlphaFoldDB" id="A0AA39MDK9"/>